<gene>
    <name evidence="2" type="ORF">CDA63_18985</name>
</gene>
<sequence length="384" mass="41531">MSSELPPENTDKNLGKDTRMHRLPKPSGTLLQELVAAYVRPDGTTGLPVRELTEALQISTETLRVARFQPENLSLASLFGLAECMGMTPGEMVVTVFNQVRQQRRAGQAPPASNPRRRRSQSATPQAPVSNGSAVAPEVTAEYDPDLVQAHETPVVLPLAAALGSQSQPQAAADAWAEDNARKVAYADATFPQQTLALACVQQELSHYFPTTLSMEAWAKALDALKPDLWLETDGELPVTLEQPALVQLLQLLARSKELPRLELAIYPPDVLLMARRLASYSLWAVDLVAEMERNPAAFCPTSFGLLSRLASGHSAEEEVLRAFGEDIATLDTNGKPRSTDELPGSASVIARLFRLRWPTGGPGTFRLPPRPPLGPQAGPPGMA</sequence>
<feature type="region of interest" description="Disordered" evidence="1">
    <location>
        <begin position="361"/>
        <end position="384"/>
    </location>
</feature>
<feature type="compositionally biased region" description="Basic and acidic residues" evidence="1">
    <location>
        <begin position="9"/>
        <end position="20"/>
    </location>
</feature>
<proteinExistence type="predicted"/>
<dbReference type="AlphaFoldDB" id="A0A246FG77"/>
<feature type="compositionally biased region" description="Polar residues" evidence="1">
    <location>
        <begin position="124"/>
        <end position="133"/>
    </location>
</feature>
<evidence type="ECO:0000313" key="2">
    <source>
        <dbReference type="EMBL" id="OWP61522.1"/>
    </source>
</evidence>
<evidence type="ECO:0000256" key="1">
    <source>
        <dbReference type="SAM" id="MobiDB-lite"/>
    </source>
</evidence>
<organism evidence="2 3">
    <name type="scientific">Hymenobacter amundsenii</name>
    <dbReference type="NCBI Taxonomy" id="2006685"/>
    <lineage>
        <taxon>Bacteria</taxon>
        <taxon>Pseudomonadati</taxon>
        <taxon>Bacteroidota</taxon>
        <taxon>Cytophagia</taxon>
        <taxon>Cytophagales</taxon>
        <taxon>Hymenobacteraceae</taxon>
        <taxon>Hymenobacter</taxon>
    </lineage>
</organism>
<name>A0A246FG77_9BACT</name>
<protein>
    <submittedName>
        <fullName evidence="2">Uncharacterized protein</fullName>
    </submittedName>
</protein>
<keyword evidence="3" id="KW-1185">Reference proteome</keyword>
<dbReference type="EMBL" id="NIRR01000058">
    <property type="protein sequence ID" value="OWP61522.1"/>
    <property type="molecule type" value="Genomic_DNA"/>
</dbReference>
<evidence type="ECO:0000313" key="3">
    <source>
        <dbReference type="Proteomes" id="UP000197277"/>
    </source>
</evidence>
<feature type="region of interest" description="Disordered" evidence="1">
    <location>
        <begin position="1"/>
        <end position="24"/>
    </location>
</feature>
<feature type="compositionally biased region" description="Pro residues" evidence="1">
    <location>
        <begin position="369"/>
        <end position="384"/>
    </location>
</feature>
<dbReference type="Proteomes" id="UP000197277">
    <property type="component" value="Unassembled WGS sequence"/>
</dbReference>
<reference evidence="2 3" key="1">
    <citation type="submission" date="2017-06" db="EMBL/GenBank/DDBJ databases">
        <title>Hymenobacter amundsenii sp. nov. isolated from regoliths in Antarctica.</title>
        <authorList>
            <person name="Sedlacek I."/>
            <person name="Kralova S."/>
            <person name="Pantucek R."/>
            <person name="Svec P."/>
            <person name="Holochova P."/>
            <person name="Stankova E."/>
            <person name="Vrbovska V."/>
            <person name="Busse H.-J."/>
        </authorList>
    </citation>
    <scope>NUCLEOTIDE SEQUENCE [LARGE SCALE GENOMIC DNA]</scope>
    <source>
        <strain evidence="2 3">CCM 8682</strain>
    </source>
</reference>
<comment type="caution">
    <text evidence="2">The sequence shown here is derived from an EMBL/GenBank/DDBJ whole genome shotgun (WGS) entry which is preliminary data.</text>
</comment>
<feature type="region of interest" description="Disordered" evidence="1">
    <location>
        <begin position="103"/>
        <end position="136"/>
    </location>
</feature>
<accession>A0A246FG77</accession>